<dbReference type="AlphaFoldDB" id="A0A1V4KAY7"/>
<accession>A0A1V4KAY7</accession>
<protein>
    <submittedName>
        <fullName evidence="2">Uncharacterized protein</fullName>
    </submittedName>
</protein>
<evidence type="ECO:0000256" key="1">
    <source>
        <dbReference type="SAM" id="MobiDB-lite"/>
    </source>
</evidence>
<keyword evidence="3" id="KW-1185">Reference proteome</keyword>
<name>A0A1V4KAY7_PATFA</name>
<dbReference type="EMBL" id="LSYS01003963">
    <property type="protein sequence ID" value="OPJ81642.1"/>
    <property type="molecule type" value="Genomic_DNA"/>
</dbReference>
<dbReference type="Proteomes" id="UP000190648">
    <property type="component" value="Unassembled WGS sequence"/>
</dbReference>
<sequence>MLGAARAPAAGREAARARAGRKRCRRHGRRARRRKRLLWSLEGTREICQMCPDCKYADLLAVRSSGTQLRTRCQRMKIKGLQSPGCWSSKEQEQDEYDLHEKPWQEYVLGKSWSREGKKLFSCSPKVEQPVSKCLVKYFDLT</sequence>
<evidence type="ECO:0000313" key="2">
    <source>
        <dbReference type="EMBL" id="OPJ81642.1"/>
    </source>
</evidence>
<feature type="region of interest" description="Disordered" evidence="1">
    <location>
        <begin position="1"/>
        <end position="28"/>
    </location>
</feature>
<gene>
    <name evidence="2" type="ORF">AV530_014644</name>
</gene>
<proteinExistence type="predicted"/>
<feature type="compositionally biased region" description="Basic residues" evidence="1">
    <location>
        <begin position="18"/>
        <end position="28"/>
    </location>
</feature>
<evidence type="ECO:0000313" key="3">
    <source>
        <dbReference type="Proteomes" id="UP000190648"/>
    </source>
</evidence>
<reference evidence="2 3" key="1">
    <citation type="submission" date="2016-02" db="EMBL/GenBank/DDBJ databases">
        <title>Band-tailed pigeon sequencing and assembly.</title>
        <authorList>
            <person name="Soares A.E."/>
            <person name="Novak B.J."/>
            <person name="Rice E.S."/>
            <person name="O'Connell B."/>
            <person name="Chang D."/>
            <person name="Weber S."/>
            <person name="Shapiro B."/>
        </authorList>
    </citation>
    <scope>NUCLEOTIDE SEQUENCE [LARGE SCALE GENOMIC DNA]</scope>
    <source>
        <strain evidence="2">BTP2013</strain>
        <tissue evidence="2">Blood</tissue>
    </source>
</reference>
<organism evidence="2 3">
    <name type="scientific">Patagioenas fasciata monilis</name>
    <dbReference type="NCBI Taxonomy" id="372326"/>
    <lineage>
        <taxon>Eukaryota</taxon>
        <taxon>Metazoa</taxon>
        <taxon>Chordata</taxon>
        <taxon>Craniata</taxon>
        <taxon>Vertebrata</taxon>
        <taxon>Euteleostomi</taxon>
        <taxon>Archelosauria</taxon>
        <taxon>Archosauria</taxon>
        <taxon>Dinosauria</taxon>
        <taxon>Saurischia</taxon>
        <taxon>Theropoda</taxon>
        <taxon>Coelurosauria</taxon>
        <taxon>Aves</taxon>
        <taxon>Neognathae</taxon>
        <taxon>Neoaves</taxon>
        <taxon>Columbimorphae</taxon>
        <taxon>Columbiformes</taxon>
        <taxon>Columbidae</taxon>
        <taxon>Patagioenas</taxon>
    </lineage>
</organism>
<feature type="compositionally biased region" description="Low complexity" evidence="1">
    <location>
        <begin position="1"/>
        <end position="12"/>
    </location>
</feature>
<comment type="caution">
    <text evidence="2">The sequence shown here is derived from an EMBL/GenBank/DDBJ whole genome shotgun (WGS) entry which is preliminary data.</text>
</comment>